<sequence length="104" mass="11839">MCQLLRNLSNVGKNAGNRQIAAAERDDVVSRSERLRRRDISTNGACDDVPEDAQRSAARNEQCKKIGIKAKSLHEHVRKFAKANEESEMKLKKSLEELKNYEEL</sequence>
<evidence type="ECO:0000313" key="3">
    <source>
        <dbReference type="Proteomes" id="UP000494206"/>
    </source>
</evidence>
<evidence type="ECO:0000256" key="1">
    <source>
        <dbReference type="SAM" id="MobiDB-lite"/>
    </source>
</evidence>
<organism evidence="2 3">
    <name type="scientific">Caenorhabditis bovis</name>
    <dbReference type="NCBI Taxonomy" id="2654633"/>
    <lineage>
        <taxon>Eukaryota</taxon>
        <taxon>Metazoa</taxon>
        <taxon>Ecdysozoa</taxon>
        <taxon>Nematoda</taxon>
        <taxon>Chromadorea</taxon>
        <taxon>Rhabditida</taxon>
        <taxon>Rhabditina</taxon>
        <taxon>Rhabditomorpha</taxon>
        <taxon>Rhabditoidea</taxon>
        <taxon>Rhabditidae</taxon>
        <taxon>Peloderinae</taxon>
        <taxon>Caenorhabditis</taxon>
    </lineage>
</organism>
<dbReference type="Proteomes" id="UP000494206">
    <property type="component" value="Unassembled WGS sequence"/>
</dbReference>
<dbReference type="AlphaFoldDB" id="A0A8S1EPK9"/>
<gene>
    <name evidence="2" type="ORF">CBOVIS_LOCUS5792</name>
</gene>
<comment type="caution">
    <text evidence="2">The sequence shown here is derived from an EMBL/GenBank/DDBJ whole genome shotgun (WGS) entry which is preliminary data.</text>
</comment>
<keyword evidence="3" id="KW-1185">Reference proteome</keyword>
<evidence type="ECO:0000313" key="2">
    <source>
        <dbReference type="EMBL" id="CAB3403295.1"/>
    </source>
</evidence>
<feature type="region of interest" description="Disordered" evidence="1">
    <location>
        <begin position="40"/>
        <end position="60"/>
    </location>
</feature>
<proteinExistence type="predicted"/>
<protein>
    <submittedName>
        <fullName evidence="2">Uncharacterized protein</fullName>
    </submittedName>
</protein>
<dbReference type="EMBL" id="CADEPM010000003">
    <property type="protein sequence ID" value="CAB3403295.1"/>
    <property type="molecule type" value="Genomic_DNA"/>
</dbReference>
<reference evidence="2 3" key="1">
    <citation type="submission" date="2020-04" db="EMBL/GenBank/DDBJ databases">
        <authorList>
            <person name="Laetsch R D."/>
            <person name="Stevens L."/>
            <person name="Kumar S."/>
            <person name="Blaxter L. M."/>
        </authorList>
    </citation>
    <scope>NUCLEOTIDE SEQUENCE [LARGE SCALE GENOMIC DNA]</scope>
</reference>
<name>A0A8S1EPK9_9PELO</name>
<accession>A0A8S1EPK9</accession>